<name>A0ACC3NUR9_9PEZI</name>
<evidence type="ECO:0000313" key="1">
    <source>
        <dbReference type="EMBL" id="KAK3723541.1"/>
    </source>
</evidence>
<dbReference type="Proteomes" id="UP001281147">
    <property type="component" value="Unassembled WGS sequence"/>
</dbReference>
<accession>A0ACC3NUR9</accession>
<sequence length="272" mass="29996">MSSPTFVFVPGHWHNLTHLQPILAILHKRQYRTKSVQLHTVGLKPQRPCFSDDVSVIYTAVAQELLVGNDVCLVVHGYAGMPGAEAVNRLVIDGVVGGDGWGGGEGGGLRTGKLRRCVFISAIIQPAGAVFDQRHLLGPENTGFSIDETNMCHMSSPWHAFFSDLPLSLAKPFVDAVSATYYVGPAHLTSERWRTAPVTAVLCRKDSILSLRRQEAMWKKECECEYIDACHTPYVTRPEEMAKLLEKMVEVRWEESFLGFGGDGAGEGWVRG</sequence>
<dbReference type="EMBL" id="JAUTXU010000009">
    <property type="protein sequence ID" value="KAK3723541.1"/>
    <property type="molecule type" value="Genomic_DNA"/>
</dbReference>
<evidence type="ECO:0000313" key="2">
    <source>
        <dbReference type="Proteomes" id="UP001281147"/>
    </source>
</evidence>
<comment type="caution">
    <text evidence="1">The sequence shown here is derived from an EMBL/GenBank/DDBJ whole genome shotgun (WGS) entry which is preliminary data.</text>
</comment>
<organism evidence="1 2">
    <name type="scientific">Vermiconidia calcicola</name>
    <dbReference type="NCBI Taxonomy" id="1690605"/>
    <lineage>
        <taxon>Eukaryota</taxon>
        <taxon>Fungi</taxon>
        <taxon>Dikarya</taxon>
        <taxon>Ascomycota</taxon>
        <taxon>Pezizomycotina</taxon>
        <taxon>Dothideomycetes</taxon>
        <taxon>Dothideomycetidae</taxon>
        <taxon>Mycosphaerellales</taxon>
        <taxon>Extremaceae</taxon>
        <taxon>Vermiconidia</taxon>
    </lineage>
</organism>
<keyword evidence="2" id="KW-1185">Reference proteome</keyword>
<protein>
    <submittedName>
        <fullName evidence="1">Uncharacterized protein</fullName>
    </submittedName>
</protein>
<reference evidence="1" key="1">
    <citation type="submission" date="2023-07" db="EMBL/GenBank/DDBJ databases">
        <title>Black Yeasts Isolated from many extreme environments.</title>
        <authorList>
            <person name="Coleine C."/>
            <person name="Stajich J.E."/>
            <person name="Selbmann L."/>
        </authorList>
    </citation>
    <scope>NUCLEOTIDE SEQUENCE</scope>
    <source>
        <strain evidence="1">CCFEE 5714</strain>
    </source>
</reference>
<gene>
    <name evidence="1" type="ORF">LTR37_001793</name>
</gene>
<proteinExistence type="predicted"/>